<evidence type="ECO:0000256" key="7">
    <source>
        <dbReference type="ARBA" id="ARBA00012161"/>
    </source>
</evidence>
<dbReference type="InterPro" id="IPR039637">
    <property type="entry name" value="CNOT7/CNOT8/Pop2"/>
</dbReference>
<keyword evidence="8" id="KW-0963">Cytoplasm</keyword>
<evidence type="ECO:0000256" key="3">
    <source>
        <dbReference type="ARBA" id="ARBA00004123"/>
    </source>
</evidence>
<proteinExistence type="inferred from homology"/>
<dbReference type="GO" id="GO:0004535">
    <property type="term" value="F:poly(A)-specific ribonuclease activity"/>
    <property type="evidence" value="ECO:0007669"/>
    <property type="project" value="UniProtKB-EC"/>
</dbReference>
<keyword evidence="16" id="KW-0539">Nucleus</keyword>
<keyword evidence="15" id="KW-0804">Transcription</keyword>
<evidence type="ECO:0000256" key="12">
    <source>
        <dbReference type="ARBA" id="ARBA00022839"/>
    </source>
</evidence>
<evidence type="ECO:0000256" key="15">
    <source>
        <dbReference type="ARBA" id="ARBA00023163"/>
    </source>
</evidence>
<comment type="caution">
    <text evidence="18">The sequence shown here is derived from an EMBL/GenBank/DDBJ whole genome shotgun (WGS) entry which is preliminary data.</text>
</comment>
<comment type="subcellular location">
    <subcellularLocation>
        <location evidence="4">Cytoplasm</location>
    </subcellularLocation>
    <subcellularLocation>
        <location evidence="3">Nucleus</location>
    </subcellularLocation>
</comment>
<keyword evidence="19" id="KW-1185">Reference proteome</keyword>
<evidence type="ECO:0000256" key="13">
    <source>
        <dbReference type="ARBA" id="ARBA00022884"/>
    </source>
</evidence>
<keyword evidence="10" id="KW-0479">Metal-binding</keyword>
<evidence type="ECO:0000313" key="18">
    <source>
        <dbReference type="EMBL" id="MCL7038705.1"/>
    </source>
</evidence>
<keyword evidence="11" id="KW-0378">Hydrolase</keyword>
<dbReference type="EC" id="3.1.13.4" evidence="7"/>
<keyword evidence="9" id="KW-0540">Nuclease</keyword>
<keyword evidence="14" id="KW-0805">Transcription regulation</keyword>
<keyword evidence="13" id="KW-0694">RNA-binding</keyword>
<evidence type="ECO:0000256" key="9">
    <source>
        <dbReference type="ARBA" id="ARBA00022722"/>
    </source>
</evidence>
<dbReference type="InterPro" id="IPR036397">
    <property type="entry name" value="RNaseH_sf"/>
</dbReference>
<evidence type="ECO:0000256" key="4">
    <source>
        <dbReference type="ARBA" id="ARBA00004496"/>
    </source>
</evidence>
<dbReference type="Proteomes" id="UP001177140">
    <property type="component" value="Unassembled WGS sequence"/>
</dbReference>
<sequence>MSMARQTLAKPVRIVEVYADNCFSEFKRIRAVLPTHRMVAMDTEFPGVIYKAADYKNQTQFQYYDVMRRNVDALKPIQVGLTLADSQGNLPDFGTHTCIWQFNLSDFDVAKDLYVADSVALLRKHGIDFEKNKREGIDSRVFAALLLQSGVVYNIDVAAQFGMLYNYSVNWITFHGSYDFAYLVKLLIHPAPLPTRLEEFMRLVNHFFGTRVYDIKHMMKSCQGLFGGLERVSEALGVKREVGDCHQAGSDSLLTMKTFVRMYAERFRNQNIHGTYGGMLHDLSTNKVDVPTRSSYEVVPIRRSYESVVPIGRNYGFPYNCQPYRNEFPVYSNPVYL</sequence>
<evidence type="ECO:0000256" key="10">
    <source>
        <dbReference type="ARBA" id="ARBA00022723"/>
    </source>
</evidence>
<evidence type="ECO:0000256" key="2">
    <source>
        <dbReference type="ARBA" id="ARBA00001968"/>
    </source>
</evidence>
<comment type="catalytic activity">
    <reaction evidence="1">
        <text>Exonucleolytic cleavage of poly(A) to 5'-AMP.</text>
        <dbReference type="EC" id="3.1.13.4"/>
    </reaction>
</comment>
<evidence type="ECO:0000256" key="11">
    <source>
        <dbReference type="ARBA" id="ARBA00022801"/>
    </source>
</evidence>
<evidence type="ECO:0000313" key="19">
    <source>
        <dbReference type="Proteomes" id="UP001177140"/>
    </source>
</evidence>
<dbReference type="PANTHER" id="PTHR10797">
    <property type="entry name" value="CCR4-NOT TRANSCRIPTION COMPLEX SUBUNIT"/>
    <property type="match status" value="1"/>
</dbReference>
<reference evidence="18" key="1">
    <citation type="submission" date="2022-03" db="EMBL/GenBank/DDBJ databases">
        <title>A functionally conserved STORR gene fusion in Papaver species that diverged 16.8 million years ago.</title>
        <authorList>
            <person name="Catania T."/>
        </authorList>
    </citation>
    <scope>NUCLEOTIDE SEQUENCE</scope>
    <source>
        <strain evidence="18">S-191538</strain>
    </source>
</reference>
<evidence type="ECO:0000256" key="6">
    <source>
        <dbReference type="ARBA" id="ARBA00011757"/>
    </source>
</evidence>
<name>A0AA41VCI4_PAPNU</name>
<dbReference type="Pfam" id="PF04857">
    <property type="entry name" value="CAF1"/>
    <property type="match status" value="2"/>
</dbReference>
<evidence type="ECO:0000256" key="14">
    <source>
        <dbReference type="ARBA" id="ARBA00023015"/>
    </source>
</evidence>
<dbReference type="Gene3D" id="3.30.420.10">
    <property type="entry name" value="Ribonuclease H-like superfamily/Ribonuclease H"/>
    <property type="match status" value="1"/>
</dbReference>
<keyword evidence="12" id="KW-0269">Exonuclease</keyword>
<comment type="subunit">
    <text evidence="6">Component of the CCR4-NOT complex, at least composed of CRR4 and CAF1 proteins.</text>
</comment>
<gene>
    <name evidence="18" type="ORF">MKW94_010089</name>
</gene>
<evidence type="ECO:0000256" key="8">
    <source>
        <dbReference type="ARBA" id="ARBA00022490"/>
    </source>
</evidence>
<comment type="function">
    <text evidence="17">Ubiquitous transcription factor required for a diverse set of processes. It is a component of the CCR4 complex involved in the control of gene expression.</text>
</comment>
<dbReference type="GO" id="GO:0005634">
    <property type="term" value="C:nucleus"/>
    <property type="evidence" value="ECO:0007669"/>
    <property type="project" value="UniProtKB-SubCell"/>
</dbReference>
<evidence type="ECO:0000256" key="16">
    <source>
        <dbReference type="ARBA" id="ARBA00023242"/>
    </source>
</evidence>
<accession>A0AA41VCI4</accession>
<dbReference type="GO" id="GO:0005737">
    <property type="term" value="C:cytoplasm"/>
    <property type="evidence" value="ECO:0007669"/>
    <property type="project" value="UniProtKB-SubCell"/>
</dbReference>
<dbReference type="SUPFAM" id="SSF53098">
    <property type="entry name" value="Ribonuclease H-like"/>
    <property type="match status" value="1"/>
</dbReference>
<evidence type="ECO:0000256" key="5">
    <source>
        <dbReference type="ARBA" id="ARBA00008372"/>
    </source>
</evidence>
<comment type="similarity">
    <text evidence="5">Belongs to the CAF1 family.</text>
</comment>
<organism evidence="18 19">
    <name type="scientific">Papaver nudicaule</name>
    <name type="common">Iceland poppy</name>
    <dbReference type="NCBI Taxonomy" id="74823"/>
    <lineage>
        <taxon>Eukaryota</taxon>
        <taxon>Viridiplantae</taxon>
        <taxon>Streptophyta</taxon>
        <taxon>Embryophyta</taxon>
        <taxon>Tracheophyta</taxon>
        <taxon>Spermatophyta</taxon>
        <taxon>Magnoliopsida</taxon>
        <taxon>Ranunculales</taxon>
        <taxon>Papaveraceae</taxon>
        <taxon>Papaveroideae</taxon>
        <taxon>Papaver</taxon>
    </lineage>
</organism>
<dbReference type="InterPro" id="IPR012337">
    <property type="entry name" value="RNaseH-like_sf"/>
</dbReference>
<evidence type="ECO:0000256" key="1">
    <source>
        <dbReference type="ARBA" id="ARBA00001663"/>
    </source>
</evidence>
<dbReference type="GO" id="GO:0046872">
    <property type="term" value="F:metal ion binding"/>
    <property type="evidence" value="ECO:0007669"/>
    <property type="project" value="UniProtKB-KW"/>
</dbReference>
<dbReference type="GO" id="GO:0003723">
    <property type="term" value="F:RNA binding"/>
    <property type="evidence" value="ECO:0007669"/>
    <property type="project" value="UniProtKB-KW"/>
</dbReference>
<dbReference type="InterPro" id="IPR006941">
    <property type="entry name" value="RNase_CAF1"/>
</dbReference>
<evidence type="ECO:0000256" key="17">
    <source>
        <dbReference type="ARBA" id="ARBA00025148"/>
    </source>
</evidence>
<dbReference type="AlphaFoldDB" id="A0AA41VCI4"/>
<protein>
    <recommendedName>
        <fullName evidence="7">poly(A)-specific ribonuclease</fullName>
        <ecNumber evidence="7">3.1.13.4</ecNumber>
    </recommendedName>
</protein>
<dbReference type="EMBL" id="JAJJMA010193171">
    <property type="protein sequence ID" value="MCL7038705.1"/>
    <property type="molecule type" value="Genomic_DNA"/>
</dbReference>
<comment type="cofactor">
    <cofactor evidence="2">
        <name>a divalent metal cation</name>
        <dbReference type="ChEBI" id="CHEBI:60240"/>
    </cofactor>
</comment>
<dbReference type="GO" id="GO:0030014">
    <property type="term" value="C:CCR4-NOT complex"/>
    <property type="evidence" value="ECO:0007669"/>
    <property type="project" value="InterPro"/>
</dbReference>